<sequence>MGRQQPTLELVLRGKRPNYRALQNEKRGEQNPWVCEEEREARGTRTEATEGPLLEGLLLGLLVSPALGTVALSAAHHGRRGGGVCHTGEKSGVQSFWPKDTYQRGGVLVRRKRKKERICQDPFCFKLLSRRGPAFFPRPGPCFQMRIHLTHSSAHAPGGVQLHADRNDRDEASQDPKTPLI</sequence>
<proteinExistence type="predicted"/>
<evidence type="ECO:0000256" key="1">
    <source>
        <dbReference type="SAM" id="MobiDB-lite"/>
    </source>
</evidence>
<dbReference type="InParanoid" id="L9LDJ9"/>
<feature type="compositionally biased region" description="Basic and acidic residues" evidence="1">
    <location>
        <begin position="163"/>
        <end position="174"/>
    </location>
</feature>
<accession>L9LDJ9</accession>
<organism evidence="2 3">
    <name type="scientific">Tupaia chinensis</name>
    <name type="common">Chinese tree shrew</name>
    <name type="synonym">Tupaia belangeri chinensis</name>
    <dbReference type="NCBI Taxonomy" id="246437"/>
    <lineage>
        <taxon>Eukaryota</taxon>
        <taxon>Metazoa</taxon>
        <taxon>Chordata</taxon>
        <taxon>Craniata</taxon>
        <taxon>Vertebrata</taxon>
        <taxon>Euteleostomi</taxon>
        <taxon>Mammalia</taxon>
        <taxon>Eutheria</taxon>
        <taxon>Euarchontoglires</taxon>
        <taxon>Scandentia</taxon>
        <taxon>Tupaiidae</taxon>
        <taxon>Tupaia</taxon>
    </lineage>
</organism>
<dbReference type="EMBL" id="KB320374">
    <property type="protein sequence ID" value="ELW72991.1"/>
    <property type="molecule type" value="Genomic_DNA"/>
</dbReference>
<feature type="region of interest" description="Disordered" evidence="1">
    <location>
        <begin position="156"/>
        <end position="181"/>
    </location>
</feature>
<reference evidence="3" key="1">
    <citation type="submission" date="2012-07" db="EMBL/GenBank/DDBJ databases">
        <title>Genome of the Chinese tree shrew, a rising model animal genetically related to primates.</title>
        <authorList>
            <person name="Zhang G."/>
            <person name="Fan Y."/>
            <person name="Yao Y."/>
            <person name="Huang Z."/>
        </authorList>
    </citation>
    <scope>NUCLEOTIDE SEQUENCE [LARGE SCALE GENOMIC DNA]</scope>
</reference>
<dbReference type="AlphaFoldDB" id="L9LDJ9"/>
<evidence type="ECO:0000313" key="2">
    <source>
        <dbReference type="EMBL" id="ELW72991.1"/>
    </source>
</evidence>
<dbReference type="Proteomes" id="UP000011518">
    <property type="component" value="Unassembled WGS sequence"/>
</dbReference>
<name>L9LDJ9_TUPCH</name>
<keyword evidence="3" id="KW-1185">Reference proteome</keyword>
<gene>
    <name evidence="2" type="ORF">TREES_T100004912</name>
</gene>
<reference evidence="3" key="2">
    <citation type="journal article" date="2013" name="Nat. Commun.">
        <title>Genome of the Chinese tree shrew.</title>
        <authorList>
            <person name="Fan Y."/>
            <person name="Huang Z.Y."/>
            <person name="Cao C.C."/>
            <person name="Chen C.S."/>
            <person name="Chen Y.X."/>
            <person name="Fan D.D."/>
            <person name="He J."/>
            <person name="Hou H.L."/>
            <person name="Hu L."/>
            <person name="Hu X.T."/>
            <person name="Jiang X.T."/>
            <person name="Lai R."/>
            <person name="Lang Y.S."/>
            <person name="Liang B."/>
            <person name="Liao S.G."/>
            <person name="Mu D."/>
            <person name="Ma Y.Y."/>
            <person name="Niu Y.Y."/>
            <person name="Sun X.Q."/>
            <person name="Xia J.Q."/>
            <person name="Xiao J."/>
            <person name="Xiong Z.Q."/>
            <person name="Xu L."/>
            <person name="Yang L."/>
            <person name="Zhang Y."/>
            <person name="Zhao W."/>
            <person name="Zhao X.D."/>
            <person name="Zheng Y.T."/>
            <person name="Zhou J.M."/>
            <person name="Zhu Y.B."/>
            <person name="Zhang G.J."/>
            <person name="Wang J."/>
            <person name="Yao Y.G."/>
        </authorList>
    </citation>
    <scope>NUCLEOTIDE SEQUENCE [LARGE SCALE GENOMIC DNA]</scope>
</reference>
<protein>
    <submittedName>
        <fullName evidence="2">Uncharacterized protein</fullName>
    </submittedName>
</protein>
<evidence type="ECO:0000313" key="3">
    <source>
        <dbReference type="Proteomes" id="UP000011518"/>
    </source>
</evidence>